<keyword evidence="1" id="KW-0732">Signal</keyword>
<protein>
    <submittedName>
        <fullName evidence="2">Uncharacterized protein</fullName>
    </submittedName>
</protein>
<dbReference type="RefSeq" id="WP_347922566.1">
    <property type="nucleotide sequence ID" value="NZ_CP157199.1"/>
</dbReference>
<name>A0AAU7BQH6_9FLAO</name>
<evidence type="ECO:0000313" key="2">
    <source>
        <dbReference type="EMBL" id="XBG60378.1"/>
    </source>
</evidence>
<gene>
    <name evidence="2" type="ORF">ABGB03_10980</name>
</gene>
<feature type="chain" id="PRO_5043638585" evidence="1">
    <location>
        <begin position="21"/>
        <end position="43"/>
    </location>
</feature>
<dbReference type="AlphaFoldDB" id="A0AAU7BQH6"/>
<proteinExistence type="predicted"/>
<sequence length="43" mass="5225">MKRFKILMLVVLCFTSNVFAQEKEEISKEDRLSYYEQHTKEVI</sequence>
<feature type="signal peptide" evidence="1">
    <location>
        <begin position="1"/>
        <end position="20"/>
    </location>
</feature>
<dbReference type="EMBL" id="CP157199">
    <property type="protein sequence ID" value="XBG60378.1"/>
    <property type="molecule type" value="Genomic_DNA"/>
</dbReference>
<reference evidence="2" key="1">
    <citation type="submission" date="2024-05" db="EMBL/GenBank/DDBJ databases">
        <title>Pontimicrobium maritimus sp. nov., isolated form sea water.</title>
        <authorList>
            <person name="Muhammad N."/>
            <person name="Vuong T.Q."/>
            <person name="Han H.L."/>
            <person name="Kim S.-G."/>
        </authorList>
    </citation>
    <scope>NUCLEOTIDE SEQUENCE</scope>
    <source>
        <strain evidence="2">SW4</strain>
    </source>
</reference>
<accession>A0AAU7BQH6</accession>
<organism evidence="2">
    <name type="scientific">Pontimicrobium sp. SW4</name>
    <dbReference type="NCBI Taxonomy" id="3153519"/>
    <lineage>
        <taxon>Bacteria</taxon>
        <taxon>Pseudomonadati</taxon>
        <taxon>Bacteroidota</taxon>
        <taxon>Flavobacteriia</taxon>
        <taxon>Flavobacteriales</taxon>
        <taxon>Flavobacteriaceae</taxon>
        <taxon>Pontimicrobium</taxon>
    </lineage>
</organism>
<evidence type="ECO:0000256" key="1">
    <source>
        <dbReference type="SAM" id="SignalP"/>
    </source>
</evidence>